<dbReference type="InterPro" id="IPR006634">
    <property type="entry name" value="TLC-dom"/>
</dbReference>
<evidence type="ECO:0000256" key="1">
    <source>
        <dbReference type="ARBA" id="ARBA00004477"/>
    </source>
</evidence>
<evidence type="ECO:0000313" key="21">
    <source>
        <dbReference type="RefSeq" id="XP_033776114.1"/>
    </source>
</evidence>
<dbReference type="AlphaFoldDB" id="A0A6P8PN54"/>
<feature type="transmembrane region" description="Helical" evidence="16">
    <location>
        <begin position="39"/>
        <end position="56"/>
    </location>
</feature>
<keyword evidence="19" id="KW-1185">Reference proteome</keyword>
<keyword evidence="8 16" id="KW-1133">Transmembrane helix</keyword>
<evidence type="ECO:0000313" key="23">
    <source>
        <dbReference type="RefSeq" id="XP_033776116.1"/>
    </source>
</evidence>
<dbReference type="Proteomes" id="UP000515159">
    <property type="component" value="Chromosome 14"/>
</dbReference>
<dbReference type="KEGG" id="gsh:117348292"/>
<evidence type="ECO:0000256" key="7">
    <source>
        <dbReference type="ARBA" id="ARBA00022824"/>
    </source>
</evidence>
<sequence>MLQTISDWFWWDRLWLPNNYTWADLADDDGFVSVKPSQLYISVLYAFIFVIIRHVFERYVATPIAGAMGIKNKVRMKASPNPLLERFFNSACKHPSQLEVYGLAKKCNLTAVQVERWFRKRRNQERPILLKKFQESCWRFTFYLLALIGGVAVLYDKPWSYKIKHVWDGYPKQSVLTSQYWYYVLELSFYWSLLFSVASDVRRKDFKIQLVHHFSTVFLLVFSWCVNYVRVGTLTLLVHDASDFLLEAAKMSNYARWKRSCDVLFLVFALVFTITRLIIFPFWIIYATVVYPLDICTPFFLYYFFNMIMFTLQLLHIYWSCLIFRMMKKVFSGNMSGDDRSDKEEDDLSEEEDEEPCLKNGSGANMCRIVNGQHDR</sequence>
<organism evidence="19 20">
    <name type="scientific">Geotrypetes seraphini</name>
    <name type="common">Gaboon caecilian</name>
    <name type="synonym">Caecilia seraphini</name>
    <dbReference type="NCBI Taxonomy" id="260995"/>
    <lineage>
        <taxon>Eukaryota</taxon>
        <taxon>Metazoa</taxon>
        <taxon>Chordata</taxon>
        <taxon>Craniata</taxon>
        <taxon>Vertebrata</taxon>
        <taxon>Euteleostomi</taxon>
        <taxon>Amphibia</taxon>
        <taxon>Gymnophiona</taxon>
        <taxon>Geotrypetes</taxon>
    </lineage>
</organism>
<dbReference type="PANTHER" id="PTHR12560:SF18">
    <property type="entry name" value="CERAMIDE SYNTHASE 3"/>
    <property type="match status" value="1"/>
</dbReference>
<dbReference type="InterPro" id="IPR016439">
    <property type="entry name" value="Lag1/Lac1-like"/>
</dbReference>
<keyword evidence="12 14" id="KW-0539">Nucleus</keyword>
<feature type="domain" description="Homeobox" evidence="17">
    <location>
        <begin position="67"/>
        <end position="128"/>
    </location>
</feature>
<dbReference type="RefSeq" id="XP_033776116.1">
    <property type="nucleotide sequence ID" value="XM_033920225.1"/>
</dbReference>
<dbReference type="CDD" id="cd00086">
    <property type="entry name" value="homeodomain"/>
    <property type="match status" value="1"/>
</dbReference>
<proteinExistence type="predicted"/>
<evidence type="ECO:0000313" key="19">
    <source>
        <dbReference type="Proteomes" id="UP000515159"/>
    </source>
</evidence>
<dbReference type="UniPathway" id="UPA00222"/>
<dbReference type="Gene3D" id="1.10.10.60">
    <property type="entry name" value="Homeodomain-like"/>
    <property type="match status" value="1"/>
</dbReference>
<evidence type="ECO:0000256" key="9">
    <source>
        <dbReference type="ARBA" id="ARBA00023098"/>
    </source>
</evidence>
<feature type="transmembrane region" description="Helical" evidence="16">
    <location>
        <begin position="299"/>
        <end position="319"/>
    </location>
</feature>
<dbReference type="FunFam" id="1.10.10.60:FF:000020">
    <property type="entry name" value="Ceramide synthase 5"/>
    <property type="match status" value="1"/>
</dbReference>
<feature type="region of interest" description="Disordered" evidence="15">
    <location>
        <begin position="335"/>
        <end position="376"/>
    </location>
</feature>
<feature type="transmembrane region" description="Helical" evidence="16">
    <location>
        <begin position="136"/>
        <end position="155"/>
    </location>
</feature>
<evidence type="ECO:0000256" key="11">
    <source>
        <dbReference type="ARBA" id="ARBA00049036"/>
    </source>
</evidence>
<dbReference type="RefSeq" id="XP_033776114.1">
    <property type="nucleotide sequence ID" value="XM_033920223.1"/>
</dbReference>
<evidence type="ECO:0000256" key="14">
    <source>
        <dbReference type="RuleBase" id="RU000682"/>
    </source>
</evidence>
<comment type="catalytic activity">
    <reaction evidence="11">
        <text>sphinganine + octadecanoyl-CoA = N-(octadecanoyl)-sphinganine + CoA + H(+)</text>
        <dbReference type="Rhea" id="RHEA:36547"/>
        <dbReference type="ChEBI" id="CHEBI:15378"/>
        <dbReference type="ChEBI" id="CHEBI:57287"/>
        <dbReference type="ChEBI" id="CHEBI:57394"/>
        <dbReference type="ChEBI" id="CHEBI:57817"/>
        <dbReference type="ChEBI" id="CHEBI:67033"/>
    </reaction>
    <physiologicalReaction direction="left-to-right" evidence="11">
        <dbReference type="Rhea" id="RHEA:36548"/>
    </physiologicalReaction>
</comment>
<dbReference type="PANTHER" id="PTHR12560">
    <property type="entry name" value="LONGEVITY ASSURANCE FACTOR 1 LAG1"/>
    <property type="match status" value="1"/>
</dbReference>
<dbReference type="GO" id="GO:0003677">
    <property type="term" value="F:DNA binding"/>
    <property type="evidence" value="ECO:0007669"/>
    <property type="project" value="UniProtKB-UniRule"/>
</dbReference>
<comment type="pathway">
    <text evidence="2">Lipid metabolism; sphingolipid metabolism.</text>
</comment>
<accession>A0A6P8PN54</accession>
<evidence type="ECO:0000256" key="8">
    <source>
        <dbReference type="ARBA" id="ARBA00022989"/>
    </source>
</evidence>
<dbReference type="OrthoDB" id="537032at2759"/>
<dbReference type="InterPro" id="IPR001356">
    <property type="entry name" value="HD"/>
</dbReference>
<keyword evidence="12 14" id="KW-0371">Homeobox</keyword>
<evidence type="ECO:0000256" key="3">
    <source>
        <dbReference type="ARBA" id="ARBA00004991"/>
    </source>
</evidence>
<dbReference type="GeneID" id="117348292"/>
<evidence type="ECO:0000259" key="18">
    <source>
        <dbReference type="PROSITE" id="PS50922"/>
    </source>
</evidence>
<evidence type="ECO:0000256" key="4">
    <source>
        <dbReference type="ARBA" id="ARBA00022516"/>
    </source>
</evidence>
<reference evidence="20 21" key="1">
    <citation type="submission" date="2025-04" db="UniProtKB">
        <authorList>
            <consortium name="RefSeq"/>
        </authorList>
    </citation>
    <scope>IDENTIFICATION</scope>
</reference>
<evidence type="ECO:0000256" key="12">
    <source>
        <dbReference type="PROSITE-ProRule" id="PRU00108"/>
    </source>
</evidence>
<evidence type="ECO:0000313" key="22">
    <source>
        <dbReference type="RefSeq" id="XP_033776115.1"/>
    </source>
</evidence>
<keyword evidence="4" id="KW-0444">Lipid biosynthesis</keyword>
<dbReference type="Pfam" id="PF03798">
    <property type="entry name" value="TRAM_LAG1_CLN8"/>
    <property type="match status" value="1"/>
</dbReference>
<dbReference type="PROSITE" id="PS50922">
    <property type="entry name" value="TLC"/>
    <property type="match status" value="1"/>
</dbReference>
<keyword evidence="7" id="KW-0256">Endoplasmic reticulum</keyword>
<evidence type="ECO:0000313" key="20">
    <source>
        <dbReference type="RefSeq" id="XP_033776113.1"/>
    </source>
</evidence>
<name>A0A6P8PN54_GEOSA</name>
<dbReference type="GO" id="GO:0005789">
    <property type="term" value="C:endoplasmic reticulum membrane"/>
    <property type="evidence" value="ECO:0007669"/>
    <property type="project" value="UniProtKB-SubCell"/>
</dbReference>
<dbReference type="RefSeq" id="XP_033776113.1">
    <property type="nucleotide sequence ID" value="XM_033920222.1"/>
</dbReference>
<evidence type="ECO:0000256" key="10">
    <source>
        <dbReference type="ARBA" id="ARBA00023136"/>
    </source>
</evidence>
<evidence type="ECO:0000256" key="2">
    <source>
        <dbReference type="ARBA" id="ARBA00004760"/>
    </source>
</evidence>
<protein>
    <submittedName>
        <fullName evidence="20 21">Ceramide synthase 3</fullName>
    </submittedName>
</protein>
<keyword evidence="5" id="KW-0808">Transferase</keyword>
<evidence type="ECO:0000259" key="17">
    <source>
        <dbReference type="PROSITE" id="PS50071"/>
    </source>
</evidence>
<feature type="transmembrane region" description="Helical" evidence="16">
    <location>
        <begin position="263"/>
        <end position="287"/>
    </location>
</feature>
<keyword evidence="9" id="KW-0443">Lipid metabolism</keyword>
<dbReference type="SUPFAM" id="SSF46689">
    <property type="entry name" value="Homeodomain-like"/>
    <property type="match status" value="1"/>
</dbReference>
<evidence type="ECO:0000256" key="16">
    <source>
        <dbReference type="SAM" id="Phobius"/>
    </source>
</evidence>
<dbReference type="Pfam" id="PF00046">
    <property type="entry name" value="Homeodomain"/>
    <property type="match status" value="1"/>
</dbReference>
<dbReference type="GO" id="GO:0050291">
    <property type="term" value="F:sphingosine N-acyltransferase activity"/>
    <property type="evidence" value="ECO:0007669"/>
    <property type="project" value="InterPro"/>
</dbReference>
<evidence type="ECO:0000256" key="6">
    <source>
        <dbReference type="ARBA" id="ARBA00022692"/>
    </source>
</evidence>
<dbReference type="RefSeq" id="XP_033776115.1">
    <property type="nucleotide sequence ID" value="XM_033920224.1"/>
</dbReference>
<dbReference type="PROSITE" id="PS50071">
    <property type="entry name" value="HOMEOBOX_2"/>
    <property type="match status" value="1"/>
</dbReference>
<keyword evidence="12 14" id="KW-0238">DNA-binding</keyword>
<dbReference type="GO" id="GO:0046513">
    <property type="term" value="P:ceramide biosynthetic process"/>
    <property type="evidence" value="ECO:0007669"/>
    <property type="project" value="InterPro"/>
</dbReference>
<dbReference type="SMART" id="SM00724">
    <property type="entry name" value="TLC"/>
    <property type="match status" value="1"/>
</dbReference>
<dbReference type="PIRSF" id="PIRSF005225">
    <property type="entry name" value="LAG1_LAC1"/>
    <property type="match status" value="1"/>
</dbReference>
<feature type="domain" description="TLC" evidence="18">
    <location>
        <begin position="131"/>
        <end position="332"/>
    </location>
</feature>
<keyword evidence="10 13" id="KW-0472">Membrane</keyword>
<dbReference type="CTD" id="204219"/>
<keyword evidence="6 13" id="KW-0812">Transmembrane</keyword>
<dbReference type="SMART" id="SM00389">
    <property type="entry name" value="HOX"/>
    <property type="match status" value="1"/>
</dbReference>
<evidence type="ECO:0000256" key="15">
    <source>
        <dbReference type="SAM" id="MobiDB-lite"/>
    </source>
</evidence>
<evidence type="ECO:0000256" key="13">
    <source>
        <dbReference type="PROSITE-ProRule" id="PRU00205"/>
    </source>
</evidence>
<comment type="subcellular location">
    <subcellularLocation>
        <location evidence="1">Endoplasmic reticulum membrane</location>
        <topology evidence="1">Multi-pass membrane protein</topology>
    </subcellularLocation>
    <subcellularLocation>
        <location evidence="12 14">Nucleus</location>
    </subcellularLocation>
</comment>
<dbReference type="GO" id="GO:0005634">
    <property type="term" value="C:nucleus"/>
    <property type="evidence" value="ECO:0007669"/>
    <property type="project" value="UniProtKB-SubCell"/>
</dbReference>
<dbReference type="InterPro" id="IPR009057">
    <property type="entry name" value="Homeodomain-like_sf"/>
</dbReference>
<gene>
    <name evidence="20 21 22 23" type="primary">CERS3</name>
</gene>
<comment type="pathway">
    <text evidence="3">Sphingolipid metabolism.</text>
</comment>
<evidence type="ECO:0000256" key="5">
    <source>
        <dbReference type="ARBA" id="ARBA00022679"/>
    </source>
</evidence>
<feature type="transmembrane region" description="Helical" evidence="16">
    <location>
        <begin position="180"/>
        <end position="198"/>
    </location>
</feature>
<feature type="DNA-binding region" description="Homeobox" evidence="12">
    <location>
        <begin position="69"/>
        <end position="129"/>
    </location>
</feature>
<feature type="compositionally biased region" description="Acidic residues" evidence="15">
    <location>
        <begin position="344"/>
        <end position="355"/>
    </location>
</feature>